<dbReference type="InterPro" id="IPR036397">
    <property type="entry name" value="RNaseH_sf"/>
</dbReference>
<accession>A0A9D1W8C5</accession>
<dbReference type="PANTHER" id="PTHR30231">
    <property type="entry name" value="DNA POLYMERASE III SUBUNIT EPSILON"/>
    <property type="match status" value="1"/>
</dbReference>
<dbReference type="GO" id="GO:0003676">
    <property type="term" value="F:nucleic acid binding"/>
    <property type="evidence" value="ECO:0007669"/>
    <property type="project" value="InterPro"/>
</dbReference>
<protein>
    <submittedName>
        <fullName evidence="3">DNA polymerase III subunit epsilon</fullName>
    </submittedName>
</protein>
<dbReference type="SUPFAM" id="SSF53098">
    <property type="entry name" value="Ribonuclease H-like"/>
    <property type="match status" value="1"/>
</dbReference>
<dbReference type="PANTHER" id="PTHR30231:SF41">
    <property type="entry name" value="DNA POLYMERASE III SUBUNIT EPSILON"/>
    <property type="match status" value="1"/>
</dbReference>
<dbReference type="SMART" id="SM00479">
    <property type="entry name" value="EXOIII"/>
    <property type="match status" value="1"/>
</dbReference>
<feature type="region of interest" description="Disordered" evidence="1">
    <location>
        <begin position="242"/>
        <end position="309"/>
    </location>
</feature>
<dbReference type="Proteomes" id="UP000824156">
    <property type="component" value="Unassembled WGS sequence"/>
</dbReference>
<reference evidence="3" key="2">
    <citation type="submission" date="2021-04" db="EMBL/GenBank/DDBJ databases">
        <authorList>
            <person name="Gilroy R."/>
        </authorList>
    </citation>
    <scope>NUCLEOTIDE SEQUENCE</scope>
    <source>
        <strain evidence="3">1719</strain>
    </source>
</reference>
<evidence type="ECO:0000313" key="4">
    <source>
        <dbReference type="Proteomes" id="UP000824156"/>
    </source>
</evidence>
<dbReference type="Gene3D" id="3.30.420.10">
    <property type="entry name" value="Ribonuclease H-like superfamily/Ribonuclease H"/>
    <property type="match status" value="1"/>
</dbReference>
<evidence type="ECO:0000259" key="2">
    <source>
        <dbReference type="SMART" id="SM00479"/>
    </source>
</evidence>
<feature type="compositionally biased region" description="Low complexity" evidence="1">
    <location>
        <begin position="258"/>
        <end position="267"/>
    </location>
</feature>
<organism evidence="3 4">
    <name type="scientific">Candidatus Sphingobacterium stercoripullorum</name>
    <dbReference type="NCBI Taxonomy" id="2838759"/>
    <lineage>
        <taxon>Bacteria</taxon>
        <taxon>Pseudomonadati</taxon>
        <taxon>Bacteroidota</taxon>
        <taxon>Sphingobacteriia</taxon>
        <taxon>Sphingobacteriales</taxon>
        <taxon>Sphingobacteriaceae</taxon>
        <taxon>Sphingobacterium</taxon>
    </lineage>
</organism>
<name>A0A9D1W8C5_9SPHI</name>
<dbReference type="InterPro" id="IPR013520">
    <property type="entry name" value="Ribonucl_H"/>
</dbReference>
<evidence type="ECO:0000313" key="3">
    <source>
        <dbReference type="EMBL" id="HIX54285.1"/>
    </source>
</evidence>
<dbReference type="Pfam" id="PF00929">
    <property type="entry name" value="RNase_T"/>
    <property type="match status" value="1"/>
</dbReference>
<gene>
    <name evidence="3" type="ORF">H9853_04615</name>
</gene>
<proteinExistence type="predicted"/>
<dbReference type="GO" id="GO:0005829">
    <property type="term" value="C:cytosol"/>
    <property type="evidence" value="ECO:0007669"/>
    <property type="project" value="TreeGrafter"/>
</dbReference>
<evidence type="ECO:0000256" key="1">
    <source>
        <dbReference type="SAM" id="MobiDB-lite"/>
    </source>
</evidence>
<dbReference type="Pfam" id="PF20600">
    <property type="entry name" value="ExoX-like_C"/>
    <property type="match status" value="1"/>
</dbReference>
<dbReference type="AlphaFoldDB" id="A0A9D1W8C5"/>
<dbReference type="GO" id="GO:0045004">
    <property type="term" value="P:DNA replication proofreading"/>
    <property type="evidence" value="ECO:0007669"/>
    <property type="project" value="TreeGrafter"/>
</dbReference>
<feature type="compositionally biased region" description="Basic and acidic residues" evidence="1">
    <location>
        <begin position="242"/>
        <end position="256"/>
    </location>
</feature>
<feature type="non-terminal residue" evidence="3">
    <location>
        <position position="1"/>
    </location>
</feature>
<dbReference type="GO" id="GO:0008408">
    <property type="term" value="F:3'-5' exonuclease activity"/>
    <property type="evidence" value="ECO:0007669"/>
    <property type="project" value="TreeGrafter"/>
</dbReference>
<dbReference type="EMBL" id="DXEZ01000128">
    <property type="protein sequence ID" value="HIX54285.1"/>
    <property type="molecule type" value="Genomic_DNA"/>
</dbReference>
<comment type="caution">
    <text evidence="3">The sequence shown here is derived from an EMBL/GenBank/DDBJ whole genome shotgun (WGS) entry which is preliminary data.</text>
</comment>
<feature type="compositionally biased region" description="Basic and acidic residues" evidence="1">
    <location>
        <begin position="268"/>
        <end position="277"/>
    </location>
</feature>
<feature type="domain" description="Exonuclease" evidence="2">
    <location>
        <begin position="2"/>
        <end position="140"/>
    </location>
</feature>
<sequence length="309" mass="35254">NPDQSEEVLIKRINPGIPIPLESSLIHGIYDEDIKDEPSFKEVATEVAAFLGDSDLAGYNSNKFDVPLLMEEFLRAGVEFDIEGRSLVDVQNIFHLMEQRTLKAAYKFYCEKDLKNAHSAEADVRATYEVLKAQIEKYDGADFEDKQGVVSQPVVNDVEKLHSFSKMYDTVDFAGRMVYNKEGVVVFNFGKHKGRPVVDIFENEPSYYAWMQQGDFPLYTKKVLKQLWTDFRNKKREESLKIKEQQVESKGTDGQKGESSAAPSSEKSPQKKSENRKPTNKAQYSKPKSKKSKPISEDMLIQLQQKFGK</sequence>
<dbReference type="InterPro" id="IPR012337">
    <property type="entry name" value="RNaseH-like_sf"/>
</dbReference>
<dbReference type="InterPro" id="IPR046768">
    <property type="entry name" value="ExoX-like_C"/>
</dbReference>
<dbReference type="CDD" id="cd06127">
    <property type="entry name" value="DEDDh"/>
    <property type="match status" value="1"/>
</dbReference>
<reference evidence="3" key="1">
    <citation type="journal article" date="2021" name="PeerJ">
        <title>Extensive microbial diversity within the chicken gut microbiome revealed by metagenomics and culture.</title>
        <authorList>
            <person name="Gilroy R."/>
            <person name="Ravi A."/>
            <person name="Getino M."/>
            <person name="Pursley I."/>
            <person name="Horton D.L."/>
            <person name="Alikhan N.F."/>
            <person name="Baker D."/>
            <person name="Gharbi K."/>
            <person name="Hall N."/>
            <person name="Watson M."/>
            <person name="Adriaenssens E.M."/>
            <person name="Foster-Nyarko E."/>
            <person name="Jarju S."/>
            <person name="Secka A."/>
            <person name="Antonio M."/>
            <person name="Oren A."/>
            <person name="Chaudhuri R.R."/>
            <person name="La Ragione R."/>
            <person name="Hildebrand F."/>
            <person name="Pallen M.J."/>
        </authorList>
    </citation>
    <scope>NUCLEOTIDE SEQUENCE</scope>
    <source>
        <strain evidence="3">1719</strain>
    </source>
</reference>